<organism evidence="1 2">
    <name type="scientific">Aphis glycines</name>
    <name type="common">Soybean aphid</name>
    <dbReference type="NCBI Taxonomy" id="307491"/>
    <lineage>
        <taxon>Eukaryota</taxon>
        <taxon>Metazoa</taxon>
        <taxon>Ecdysozoa</taxon>
        <taxon>Arthropoda</taxon>
        <taxon>Hexapoda</taxon>
        <taxon>Insecta</taxon>
        <taxon>Pterygota</taxon>
        <taxon>Neoptera</taxon>
        <taxon>Paraneoptera</taxon>
        <taxon>Hemiptera</taxon>
        <taxon>Sternorrhyncha</taxon>
        <taxon>Aphidomorpha</taxon>
        <taxon>Aphidoidea</taxon>
        <taxon>Aphididae</taxon>
        <taxon>Aphidini</taxon>
        <taxon>Aphis</taxon>
        <taxon>Aphis</taxon>
    </lineage>
</organism>
<sequence>NSSYIHSQRDRLECITESYFKYVHQVGHSSQILTLLYSLQQWNTTHSDKFQIFVHPYVILYHHRINNRCHIEIVRSAKITNEKIPLFNWGVYFNLPHMCISSILMIVFNGESLISLVIILTQPYGSFSSTTSTSCKSLKLVPARTDIRPVLHTILAMKKDPSNDSTPYSLTTNFTYDSSTYIFHRIDFFFLRCIIVIWSCHFNVCTVSLKPNCNNILIE</sequence>
<proteinExistence type="predicted"/>
<dbReference type="AlphaFoldDB" id="A0A6G0U9A5"/>
<name>A0A6G0U9A5_APHGL</name>
<accession>A0A6G0U9A5</accession>
<protein>
    <submittedName>
        <fullName evidence="1">Uncharacterized protein</fullName>
    </submittedName>
</protein>
<dbReference type="EMBL" id="VYZN01000001">
    <property type="protein sequence ID" value="KAE9545711.1"/>
    <property type="molecule type" value="Genomic_DNA"/>
</dbReference>
<comment type="caution">
    <text evidence="1">The sequence shown here is derived from an EMBL/GenBank/DDBJ whole genome shotgun (WGS) entry which is preliminary data.</text>
</comment>
<gene>
    <name evidence="1" type="ORF">AGLY_001254</name>
</gene>
<evidence type="ECO:0000313" key="2">
    <source>
        <dbReference type="Proteomes" id="UP000475862"/>
    </source>
</evidence>
<reference evidence="1 2" key="1">
    <citation type="submission" date="2019-08" db="EMBL/GenBank/DDBJ databases">
        <title>The genome of the soybean aphid Biotype 1, its phylome, world population structure and adaptation to the North American continent.</title>
        <authorList>
            <person name="Giordano R."/>
            <person name="Donthu R.K."/>
            <person name="Hernandez A.G."/>
            <person name="Wright C.L."/>
            <person name="Zimin A.V."/>
        </authorList>
    </citation>
    <scope>NUCLEOTIDE SEQUENCE [LARGE SCALE GENOMIC DNA]</scope>
    <source>
        <tissue evidence="1">Whole aphids</tissue>
    </source>
</reference>
<dbReference type="Proteomes" id="UP000475862">
    <property type="component" value="Unassembled WGS sequence"/>
</dbReference>
<keyword evidence="2" id="KW-1185">Reference proteome</keyword>
<evidence type="ECO:0000313" key="1">
    <source>
        <dbReference type="EMBL" id="KAE9545711.1"/>
    </source>
</evidence>
<feature type="non-terminal residue" evidence="1">
    <location>
        <position position="1"/>
    </location>
</feature>